<reference evidence="1" key="1">
    <citation type="journal article" date="2021" name="Proc. Natl. Acad. Sci. U.S.A.">
        <title>A Catalog of Tens of Thousands of Viruses from Human Metagenomes Reveals Hidden Associations with Chronic Diseases.</title>
        <authorList>
            <person name="Tisza M.J."/>
            <person name="Buck C.B."/>
        </authorList>
    </citation>
    <scope>NUCLEOTIDE SEQUENCE</scope>
    <source>
        <strain evidence="1">CtFWA4</strain>
    </source>
</reference>
<protein>
    <submittedName>
        <fullName evidence="1">Uncharacterized protein</fullName>
    </submittedName>
</protein>
<organism evidence="1">
    <name type="scientific">Caudovirales sp. ctFWA4</name>
    <dbReference type="NCBI Taxonomy" id="2827628"/>
    <lineage>
        <taxon>Viruses</taxon>
        <taxon>Duplodnaviria</taxon>
        <taxon>Heunggongvirae</taxon>
        <taxon>Uroviricota</taxon>
        <taxon>Caudoviricetes</taxon>
    </lineage>
</organism>
<name>A0A8S5LIQ9_9CAUD</name>
<sequence length="347" mass="35824">MAVENVNSKPIAASAAIADFILASIGGKVRRVPISTLAETLTDAEVELISAAASALVSAAGRACYIGENENWYVWDGAQGAFVDSGYPSRGTQGNPGVIFTPHVTDAGILSWTNDGGLPNPEPVSLLGPAGGVTSFNNRSGAVIPKNGDYTAAMVGAEKKDAVKNHNESEAAHKALFDAKLNTDGDGGTLKPTFTQSATRTQLESGLEMKVLLGRIMKWLADLGSAAFKDSGNFESAGAGAAAVSAHNTAAQAHADLFSKKSGKAVSFTLSLPVNGWADLAQTLEDARFLESGYAYIVTPVSASLTAWGDAGVKVGDITENGKMPFTCTDTPTSAISVNILRAEVSQ</sequence>
<dbReference type="EMBL" id="BK015858">
    <property type="protein sequence ID" value="DAD69956.1"/>
    <property type="molecule type" value="Genomic_DNA"/>
</dbReference>
<proteinExistence type="predicted"/>
<evidence type="ECO:0000313" key="1">
    <source>
        <dbReference type="EMBL" id="DAD69956.1"/>
    </source>
</evidence>
<accession>A0A8S5LIQ9</accession>